<dbReference type="PANTHER" id="PTHR31672:SF13">
    <property type="entry name" value="F-BOX PROTEIN CPR30-LIKE"/>
    <property type="match status" value="1"/>
</dbReference>
<dbReference type="AlphaFoldDB" id="A0AAV8FJA8"/>
<dbReference type="Pfam" id="PF24750">
    <property type="entry name" value="b-prop_At3g26010-like"/>
    <property type="match status" value="1"/>
</dbReference>
<accession>A0AAV8FJA8</accession>
<dbReference type="InterPro" id="IPR050796">
    <property type="entry name" value="SCF_F-box_component"/>
</dbReference>
<evidence type="ECO:0000259" key="3">
    <source>
        <dbReference type="Pfam" id="PF24750"/>
    </source>
</evidence>
<dbReference type="InterPro" id="IPR056592">
    <property type="entry name" value="Beta-prop_At3g26010-like"/>
</dbReference>
<sequence>MAESLLVSNSDILFMILSLLPAEALLRVKSVCRAWAEVISDPAFVRAHSSRPTPITYFFAMMLDLGENQIQGFKRFEQGAKFPTSIGGILSSGFKAVSSSHGLLCFRRDWVFIVGNPAISHWCVLQFPTPNSLFMFHGAVLMYDPVISTHFKLAVVLITLDNREALKHYIQFNIYTSETSSWTVSSLFTQFFNPEIVSYYHYNIETIRGSDVYKPCKIGGGSICWIDEFESLVGYEISTDTYWKASMPPRIGKGVAKVWRLEGKNSWVLEGEGDYEQLRLFVPTQFAYDPARRALILGVRDNGEYFALHLSTSRLEIVSHAPDFQPPPWEMYDHPIKPHANTLAPLHGAETGLNGLARGFRRLGLRPLDL</sequence>
<feature type="chain" id="PRO_5043809841" evidence="1">
    <location>
        <begin position="25"/>
        <end position="370"/>
    </location>
</feature>
<dbReference type="Pfam" id="PF12937">
    <property type="entry name" value="F-box-like"/>
    <property type="match status" value="1"/>
</dbReference>
<keyword evidence="5" id="KW-1185">Reference proteome</keyword>
<feature type="domain" description="F-box protein At3g26010-like beta-propeller" evidence="3">
    <location>
        <begin position="96"/>
        <end position="191"/>
    </location>
</feature>
<evidence type="ECO:0000256" key="1">
    <source>
        <dbReference type="SAM" id="SignalP"/>
    </source>
</evidence>
<feature type="domain" description="F-box" evidence="2">
    <location>
        <begin position="11"/>
        <end position="44"/>
    </location>
</feature>
<dbReference type="InterPro" id="IPR036047">
    <property type="entry name" value="F-box-like_dom_sf"/>
</dbReference>
<evidence type="ECO:0000313" key="4">
    <source>
        <dbReference type="EMBL" id="KAJ4791116.1"/>
    </source>
</evidence>
<protein>
    <submittedName>
        <fullName evidence="4">F-box protein</fullName>
    </submittedName>
</protein>
<dbReference type="InterPro" id="IPR001810">
    <property type="entry name" value="F-box_dom"/>
</dbReference>
<name>A0AAV8FJA8_9POAL</name>
<evidence type="ECO:0000313" key="5">
    <source>
        <dbReference type="Proteomes" id="UP001140206"/>
    </source>
</evidence>
<dbReference type="Gene3D" id="1.20.1280.50">
    <property type="match status" value="1"/>
</dbReference>
<dbReference type="SUPFAM" id="SSF81383">
    <property type="entry name" value="F-box domain"/>
    <property type="match status" value="1"/>
</dbReference>
<keyword evidence="1" id="KW-0732">Signal</keyword>
<comment type="caution">
    <text evidence="4">The sequence shown here is derived from an EMBL/GenBank/DDBJ whole genome shotgun (WGS) entry which is preliminary data.</text>
</comment>
<organism evidence="4 5">
    <name type="scientific">Rhynchospora pubera</name>
    <dbReference type="NCBI Taxonomy" id="906938"/>
    <lineage>
        <taxon>Eukaryota</taxon>
        <taxon>Viridiplantae</taxon>
        <taxon>Streptophyta</taxon>
        <taxon>Embryophyta</taxon>
        <taxon>Tracheophyta</taxon>
        <taxon>Spermatophyta</taxon>
        <taxon>Magnoliopsida</taxon>
        <taxon>Liliopsida</taxon>
        <taxon>Poales</taxon>
        <taxon>Cyperaceae</taxon>
        <taxon>Cyperoideae</taxon>
        <taxon>Rhynchosporeae</taxon>
        <taxon>Rhynchospora</taxon>
    </lineage>
</organism>
<feature type="signal peptide" evidence="1">
    <location>
        <begin position="1"/>
        <end position="24"/>
    </location>
</feature>
<dbReference type="EMBL" id="JAMFTS010000002">
    <property type="protein sequence ID" value="KAJ4791116.1"/>
    <property type="molecule type" value="Genomic_DNA"/>
</dbReference>
<reference evidence="4" key="1">
    <citation type="submission" date="2022-08" db="EMBL/GenBank/DDBJ databases">
        <authorList>
            <person name="Marques A."/>
        </authorList>
    </citation>
    <scope>NUCLEOTIDE SEQUENCE</scope>
    <source>
        <strain evidence="4">RhyPub2mFocal</strain>
        <tissue evidence="4">Leaves</tissue>
    </source>
</reference>
<dbReference type="PANTHER" id="PTHR31672">
    <property type="entry name" value="BNACNNG10540D PROTEIN"/>
    <property type="match status" value="1"/>
</dbReference>
<evidence type="ECO:0000259" key="2">
    <source>
        <dbReference type="Pfam" id="PF12937"/>
    </source>
</evidence>
<proteinExistence type="predicted"/>
<dbReference type="Proteomes" id="UP001140206">
    <property type="component" value="Chromosome 2"/>
</dbReference>
<gene>
    <name evidence="4" type="ORF">LUZ62_042362</name>
</gene>